<dbReference type="GO" id="GO:0006808">
    <property type="term" value="P:regulation of nitrogen utilization"/>
    <property type="evidence" value="ECO:0007669"/>
    <property type="project" value="InterPro"/>
</dbReference>
<organism evidence="2 3">
    <name type="scientific">Hydrogenispora ethanolica</name>
    <dbReference type="NCBI Taxonomy" id="1082276"/>
    <lineage>
        <taxon>Bacteria</taxon>
        <taxon>Bacillati</taxon>
        <taxon>Bacillota</taxon>
        <taxon>Hydrogenispora</taxon>
    </lineage>
</organism>
<reference evidence="2 3" key="1">
    <citation type="submission" date="2019-03" db="EMBL/GenBank/DDBJ databases">
        <title>Genomic Encyclopedia of Type Strains, Phase IV (KMG-IV): sequencing the most valuable type-strain genomes for metagenomic binning, comparative biology and taxonomic classification.</title>
        <authorList>
            <person name="Goeker M."/>
        </authorList>
    </citation>
    <scope>NUCLEOTIDE SEQUENCE [LARGE SCALE GENOMIC DNA]</scope>
    <source>
        <strain evidence="2 3">LX-B</strain>
    </source>
</reference>
<dbReference type="Proteomes" id="UP000295008">
    <property type="component" value="Unassembled WGS sequence"/>
</dbReference>
<dbReference type="OrthoDB" id="9802729at2"/>
<dbReference type="AlphaFoldDB" id="A0A4R1RE81"/>
<dbReference type="PANTHER" id="PTHR30115">
    <property type="entry name" value="NITROGEN REGULATORY PROTEIN P-II"/>
    <property type="match status" value="1"/>
</dbReference>
<dbReference type="SMART" id="SM00938">
    <property type="entry name" value="P-II"/>
    <property type="match status" value="1"/>
</dbReference>
<dbReference type="InterPro" id="IPR017918">
    <property type="entry name" value="N-reg_PII_CS"/>
</dbReference>
<dbReference type="PROSITE" id="PS51343">
    <property type="entry name" value="PII_GLNB_DOM"/>
    <property type="match status" value="1"/>
</dbReference>
<comment type="similarity">
    <text evidence="1">Belongs to the P(II) protein family.</text>
</comment>
<keyword evidence="3" id="KW-1185">Reference proteome</keyword>
<dbReference type="PROSITE" id="PS00638">
    <property type="entry name" value="PII_GLNB_CTER"/>
    <property type="match status" value="1"/>
</dbReference>
<accession>A0A4R1RE81</accession>
<proteinExistence type="inferred from homology"/>
<protein>
    <submittedName>
        <fullName evidence="2">Nitrogen regulatory protein P-II family</fullName>
    </submittedName>
</protein>
<evidence type="ECO:0000313" key="2">
    <source>
        <dbReference type="EMBL" id="TCL64218.1"/>
    </source>
</evidence>
<name>A0A4R1RE81_HYDET</name>
<dbReference type="RefSeq" id="WP_132015166.1">
    <property type="nucleotide sequence ID" value="NZ_SLUN01000019.1"/>
</dbReference>
<dbReference type="EMBL" id="SLUN01000019">
    <property type="protein sequence ID" value="TCL64218.1"/>
    <property type="molecule type" value="Genomic_DNA"/>
</dbReference>
<comment type="caution">
    <text evidence="2">The sequence shown here is derived from an EMBL/GenBank/DDBJ whole genome shotgun (WGS) entry which is preliminary data.</text>
</comment>
<evidence type="ECO:0000313" key="3">
    <source>
        <dbReference type="Proteomes" id="UP000295008"/>
    </source>
</evidence>
<dbReference type="PRINTS" id="PR00340">
    <property type="entry name" value="PIIGLNB"/>
</dbReference>
<dbReference type="PANTHER" id="PTHR30115:SF11">
    <property type="entry name" value="NITROGEN REGULATORY PROTEIN P-II HOMOLOG"/>
    <property type="match status" value="1"/>
</dbReference>
<dbReference type="InterPro" id="IPR015867">
    <property type="entry name" value="N-reg_PII/ATP_PRibTrfase_C"/>
</dbReference>
<sequence>MKEVMAIIRMNMMNKTKQALADAGISSFTATGRVVGRGKGMVDFRILQGAENGHEEAISQLDRGPRLIPKRLLIVVVPDKLVQTVIQTLIAVNQTGQPGDGKIFVLPVLESHRVRTGESGDDVLDD</sequence>
<dbReference type="GO" id="GO:0030234">
    <property type="term" value="F:enzyme regulator activity"/>
    <property type="evidence" value="ECO:0007669"/>
    <property type="project" value="InterPro"/>
</dbReference>
<dbReference type="GO" id="GO:0005829">
    <property type="term" value="C:cytosol"/>
    <property type="evidence" value="ECO:0007669"/>
    <property type="project" value="TreeGrafter"/>
</dbReference>
<dbReference type="SUPFAM" id="SSF54913">
    <property type="entry name" value="GlnB-like"/>
    <property type="match status" value="1"/>
</dbReference>
<dbReference type="InterPro" id="IPR002187">
    <property type="entry name" value="N-reg_PII"/>
</dbReference>
<gene>
    <name evidence="2" type="ORF">EDC14_101923</name>
</gene>
<dbReference type="InterPro" id="IPR011322">
    <property type="entry name" value="N-reg_PII-like_a/b"/>
</dbReference>
<dbReference type="Pfam" id="PF00543">
    <property type="entry name" value="P-II"/>
    <property type="match status" value="1"/>
</dbReference>
<dbReference type="GO" id="GO:0005524">
    <property type="term" value="F:ATP binding"/>
    <property type="evidence" value="ECO:0007669"/>
    <property type="project" value="TreeGrafter"/>
</dbReference>
<evidence type="ECO:0000256" key="1">
    <source>
        <dbReference type="RuleBase" id="RU003936"/>
    </source>
</evidence>
<dbReference type="Gene3D" id="3.30.70.120">
    <property type="match status" value="1"/>
</dbReference>